<dbReference type="GO" id="GO:0043565">
    <property type="term" value="F:sequence-specific DNA binding"/>
    <property type="evidence" value="ECO:0007669"/>
    <property type="project" value="InterPro"/>
</dbReference>
<dbReference type="PRINTS" id="PR00619">
    <property type="entry name" value="GATAZNFINGER"/>
</dbReference>
<proteinExistence type="predicted"/>
<dbReference type="AlphaFoldDB" id="A0AAE9IKY7"/>
<dbReference type="PANTHER" id="PTHR10071">
    <property type="entry name" value="TRANSCRIPTION FACTOR GATA FAMILY MEMBER"/>
    <property type="match status" value="1"/>
</dbReference>
<dbReference type="CDD" id="cd00202">
    <property type="entry name" value="ZnF_GATA"/>
    <property type="match status" value="1"/>
</dbReference>
<evidence type="ECO:0000256" key="7">
    <source>
        <dbReference type="ARBA" id="ARBA00023242"/>
    </source>
</evidence>
<dbReference type="PROSITE" id="PS50114">
    <property type="entry name" value="GATA_ZN_FINGER_2"/>
    <property type="match status" value="1"/>
</dbReference>
<protein>
    <recommendedName>
        <fullName evidence="10">GATA-type domain-containing protein</fullName>
    </recommendedName>
</protein>
<dbReference type="SUPFAM" id="SSF57716">
    <property type="entry name" value="Glucocorticoid receptor-like (DNA-binding domain)"/>
    <property type="match status" value="1"/>
</dbReference>
<feature type="compositionally biased region" description="Basic and acidic residues" evidence="9">
    <location>
        <begin position="11"/>
        <end position="30"/>
    </location>
</feature>
<accession>A0AAE9IKY7</accession>
<evidence type="ECO:0000313" key="11">
    <source>
        <dbReference type="EMBL" id="ULT98201.1"/>
    </source>
</evidence>
<name>A0AAE9IKY7_CAEBR</name>
<dbReference type="KEGG" id="cbr:CBG_13549"/>
<dbReference type="Proteomes" id="UP000827892">
    <property type="component" value="Chromosome IV"/>
</dbReference>
<keyword evidence="6" id="KW-0804">Transcription</keyword>
<dbReference type="Pfam" id="PF00320">
    <property type="entry name" value="GATA"/>
    <property type="match status" value="1"/>
</dbReference>
<feature type="compositionally biased region" description="Acidic residues" evidence="9">
    <location>
        <begin position="1"/>
        <end position="10"/>
    </location>
</feature>
<dbReference type="PANTHER" id="PTHR10071:SF233">
    <property type="entry name" value="TRANSCRIPTION FACTOR ELT-6"/>
    <property type="match status" value="1"/>
</dbReference>
<organism evidence="11 12">
    <name type="scientific">Caenorhabditis briggsae</name>
    <dbReference type="NCBI Taxonomy" id="6238"/>
    <lineage>
        <taxon>Eukaryota</taxon>
        <taxon>Metazoa</taxon>
        <taxon>Ecdysozoa</taxon>
        <taxon>Nematoda</taxon>
        <taxon>Chromadorea</taxon>
        <taxon>Rhabditida</taxon>
        <taxon>Rhabditina</taxon>
        <taxon>Rhabditomorpha</taxon>
        <taxon>Rhabditoidea</taxon>
        <taxon>Rhabditidae</taxon>
        <taxon>Peloderinae</taxon>
        <taxon>Caenorhabditis</taxon>
    </lineage>
</organism>
<keyword evidence="2" id="KW-0479">Metal-binding</keyword>
<feature type="compositionally biased region" description="Polar residues" evidence="9">
    <location>
        <begin position="106"/>
        <end position="117"/>
    </location>
</feature>
<keyword evidence="3 8" id="KW-0863">Zinc-finger</keyword>
<gene>
    <name evidence="11" type="ORF">L3Y34_005783</name>
</gene>
<dbReference type="Gene3D" id="3.30.50.10">
    <property type="entry name" value="Erythroid Transcription Factor GATA-1, subunit A"/>
    <property type="match status" value="1"/>
</dbReference>
<dbReference type="OMA" id="AGKLVCN"/>
<dbReference type="InterPro" id="IPR000679">
    <property type="entry name" value="Znf_GATA"/>
</dbReference>
<evidence type="ECO:0000256" key="5">
    <source>
        <dbReference type="ARBA" id="ARBA00023015"/>
    </source>
</evidence>
<dbReference type="InterPro" id="IPR013088">
    <property type="entry name" value="Znf_NHR/GATA"/>
</dbReference>
<evidence type="ECO:0000256" key="3">
    <source>
        <dbReference type="ARBA" id="ARBA00022771"/>
    </source>
</evidence>
<feature type="compositionally biased region" description="Polar residues" evidence="9">
    <location>
        <begin position="249"/>
        <end position="267"/>
    </location>
</feature>
<feature type="compositionally biased region" description="Basic and acidic residues" evidence="9">
    <location>
        <begin position="226"/>
        <end position="235"/>
    </location>
</feature>
<comment type="subcellular location">
    <subcellularLocation>
        <location evidence="1">Nucleus</location>
    </subcellularLocation>
</comment>
<keyword evidence="4" id="KW-0862">Zinc</keyword>
<dbReference type="GO" id="GO:0006357">
    <property type="term" value="P:regulation of transcription by RNA polymerase II"/>
    <property type="evidence" value="ECO:0007669"/>
    <property type="project" value="InterPro"/>
</dbReference>
<feature type="compositionally biased region" description="Low complexity" evidence="9">
    <location>
        <begin position="281"/>
        <end position="294"/>
    </location>
</feature>
<evidence type="ECO:0000313" key="12">
    <source>
        <dbReference type="Proteomes" id="UP000827892"/>
    </source>
</evidence>
<reference evidence="11 12" key="1">
    <citation type="submission" date="2022-05" db="EMBL/GenBank/DDBJ databases">
        <title>Chromosome-level reference genomes for two strains of Caenorhabditis briggsae: an improved platform for comparative genomics.</title>
        <authorList>
            <person name="Stevens L."/>
            <person name="Andersen E.C."/>
        </authorList>
    </citation>
    <scope>NUCLEOTIDE SEQUENCE [LARGE SCALE GENOMIC DNA]</scope>
    <source>
        <strain evidence="11">QX1410_ONT</strain>
        <tissue evidence="11">Whole-organism</tissue>
    </source>
</reference>
<sequence>MTSEEQDEVLEEKQKFEKTVKVEPEPKEEIGVESNGSSAVAATAEPAGPCAGCVQLHQEIRQDVKKIMNKIETVCERLEVMLAEKERMNQEQMSESGSEEKYAGSPSGSRESPAFQTNGKMLSAVMGNGGSRKRKPTKESVNRLFENSLIHENGNGSTIEKVPRQVSTPVSASSPFADFNHFNGGLMFDPMPNPQNMMQFLNLVQQQQHHQQAQQAAQIIQKEAQKVKEDVKQKPLEISNSPPNPSPNEQDLLSQLASQFNGKSPSPSVVHAAGSPEDDSSNSGGSRCSNCSTTKTTAWRRDLAGKLVCNACGLYYRLHRTHRPVHMRKDFIQQRFRRKIKEDENPAISQEAVFSQLLGMPPGGAAYSLMEHLNQLSQVQEESAKPSTGRTTESSKPDTGTTTPK</sequence>
<evidence type="ECO:0000256" key="9">
    <source>
        <dbReference type="SAM" id="MobiDB-lite"/>
    </source>
</evidence>
<feature type="region of interest" description="Disordered" evidence="9">
    <location>
        <begin position="87"/>
        <end position="117"/>
    </location>
</feature>
<evidence type="ECO:0000256" key="6">
    <source>
        <dbReference type="ARBA" id="ARBA00023163"/>
    </source>
</evidence>
<evidence type="ECO:0000256" key="4">
    <source>
        <dbReference type="ARBA" id="ARBA00022833"/>
    </source>
</evidence>
<dbReference type="InterPro" id="IPR039355">
    <property type="entry name" value="Transcription_factor_GATA"/>
</dbReference>
<feature type="region of interest" description="Disordered" evidence="9">
    <location>
        <begin position="1"/>
        <end position="44"/>
    </location>
</feature>
<dbReference type="GO" id="GO:0005634">
    <property type="term" value="C:nucleus"/>
    <property type="evidence" value="ECO:0007669"/>
    <property type="project" value="UniProtKB-SubCell"/>
</dbReference>
<keyword evidence="5" id="KW-0805">Transcription regulation</keyword>
<dbReference type="GO" id="GO:0003700">
    <property type="term" value="F:DNA-binding transcription factor activity"/>
    <property type="evidence" value="ECO:0007669"/>
    <property type="project" value="InterPro"/>
</dbReference>
<dbReference type="EMBL" id="CP090894">
    <property type="protein sequence ID" value="ULT98201.1"/>
    <property type="molecule type" value="Genomic_DNA"/>
</dbReference>
<dbReference type="PROSITE" id="PS00344">
    <property type="entry name" value="GATA_ZN_FINGER_1"/>
    <property type="match status" value="1"/>
</dbReference>
<keyword evidence="7" id="KW-0539">Nucleus</keyword>
<evidence type="ECO:0000259" key="10">
    <source>
        <dbReference type="PROSITE" id="PS50114"/>
    </source>
</evidence>
<feature type="region of interest" description="Disordered" evidence="9">
    <location>
        <begin position="226"/>
        <end position="294"/>
    </location>
</feature>
<evidence type="ECO:0000256" key="8">
    <source>
        <dbReference type="PROSITE-ProRule" id="PRU00094"/>
    </source>
</evidence>
<evidence type="ECO:0000256" key="1">
    <source>
        <dbReference type="ARBA" id="ARBA00004123"/>
    </source>
</evidence>
<dbReference type="SMART" id="SM00401">
    <property type="entry name" value="ZnF_GATA"/>
    <property type="match status" value="1"/>
</dbReference>
<evidence type="ECO:0000256" key="2">
    <source>
        <dbReference type="ARBA" id="ARBA00022723"/>
    </source>
</evidence>
<feature type="region of interest" description="Disordered" evidence="9">
    <location>
        <begin position="374"/>
        <end position="405"/>
    </location>
</feature>
<dbReference type="GO" id="GO:0008270">
    <property type="term" value="F:zinc ion binding"/>
    <property type="evidence" value="ECO:0007669"/>
    <property type="project" value="UniProtKB-KW"/>
</dbReference>
<feature type="domain" description="GATA-type" evidence="10">
    <location>
        <begin position="282"/>
        <end position="335"/>
    </location>
</feature>